<keyword evidence="2" id="KW-1185">Reference proteome</keyword>
<evidence type="ECO:0008006" key="3">
    <source>
        <dbReference type="Google" id="ProtNLM"/>
    </source>
</evidence>
<dbReference type="EMBL" id="AP019563">
    <property type="protein sequence ID" value="BBJ31119.1"/>
    <property type="molecule type" value="Genomic_DNA"/>
</dbReference>
<reference evidence="1 2" key="1">
    <citation type="submission" date="2019-04" db="EMBL/GenBank/DDBJ databases">
        <title>Draft genome sequence of Rickettsia asiatica Maytaro1284.</title>
        <authorList>
            <person name="Thu M."/>
            <person name="Qiu Y."/>
            <person name="Nakao R."/>
        </authorList>
    </citation>
    <scope>NUCLEOTIDE SEQUENCE [LARGE SCALE GENOMIC DNA]</scope>
    <source>
        <strain evidence="1 2">Maytaro1284</strain>
    </source>
</reference>
<evidence type="ECO:0000313" key="2">
    <source>
        <dbReference type="Proteomes" id="UP000321183"/>
    </source>
</evidence>
<dbReference type="RefSeq" id="WP_232049264.1">
    <property type="nucleotide sequence ID" value="NZ_AP019563.1"/>
</dbReference>
<gene>
    <name evidence="1" type="ORF">RAS_02280</name>
</gene>
<accession>A0A510GB48</accession>
<sequence>MIFYTYITRIKLVYAKKLTISIDETVYYNLYSIIGERKISKFIENIVKPYLIKEQLKASCQGIAQDTQREKEAHDSGQKV</sequence>
<dbReference type="AlphaFoldDB" id="A0A510GB48"/>
<dbReference type="KEGG" id="ras:RAS_02280"/>
<name>A0A510GB48_9RICK</name>
<dbReference type="Proteomes" id="UP000321183">
    <property type="component" value="Chromosome"/>
</dbReference>
<protein>
    <recommendedName>
        <fullName evidence="3">Addiction module antitoxin</fullName>
    </recommendedName>
</protein>
<evidence type="ECO:0000313" key="1">
    <source>
        <dbReference type="EMBL" id="BBJ31119.1"/>
    </source>
</evidence>
<proteinExistence type="predicted"/>
<organism evidence="1 2">
    <name type="scientific">Rickettsia asiatica</name>
    <dbReference type="NCBI Taxonomy" id="238800"/>
    <lineage>
        <taxon>Bacteria</taxon>
        <taxon>Pseudomonadati</taxon>
        <taxon>Pseudomonadota</taxon>
        <taxon>Alphaproteobacteria</taxon>
        <taxon>Rickettsiales</taxon>
        <taxon>Rickettsiaceae</taxon>
        <taxon>Rickettsieae</taxon>
        <taxon>Rickettsia</taxon>
        <taxon>spotted fever group</taxon>
    </lineage>
</organism>